<organism evidence="2 3">
    <name type="scientific">Kipferlia bialata</name>
    <dbReference type="NCBI Taxonomy" id="797122"/>
    <lineage>
        <taxon>Eukaryota</taxon>
        <taxon>Metamonada</taxon>
        <taxon>Carpediemonas-like organisms</taxon>
        <taxon>Kipferlia</taxon>
    </lineage>
</organism>
<reference evidence="2 3" key="1">
    <citation type="journal article" date="2018" name="PLoS ONE">
        <title>The draft genome of Kipferlia bialata reveals reductive genome evolution in fornicate parasites.</title>
        <authorList>
            <person name="Tanifuji G."/>
            <person name="Takabayashi S."/>
            <person name="Kume K."/>
            <person name="Takagi M."/>
            <person name="Nakayama T."/>
            <person name="Kamikawa R."/>
            <person name="Inagaki Y."/>
            <person name="Hashimoto T."/>
        </authorList>
    </citation>
    <scope>NUCLEOTIDE SEQUENCE [LARGE SCALE GENOMIC DNA]</scope>
    <source>
        <strain evidence="2">NY0173</strain>
    </source>
</reference>
<feature type="region of interest" description="Disordered" evidence="1">
    <location>
        <begin position="79"/>
        <end position="99"/>
    </location>
</feature>
<evidence type="ECO:0000256" key="1">
    <source>
        <dbReference type="SAM" id="MobiDB-lite"/>
    </source>
</evidence>
<protein>
    <submittedName>
        <fullName evidence="2">Uncharacterized protein</fullName>
    </submittedName>
</protein>
<name>A0A9K3DAG5_9EUKA</name>
<accession>A0A9K3DAG5</accession>
<evidence type="ECO:0000313" key="2">
    <source>
        <dbReference type="EMBL" id="GIQ91071.1"/>
    </source>
</evidence>
<dbReference type="Proteomes" id="UP000265618">
    <property type="component" value="Unassembled WGS sequence"/>
</dbReference>
<keyword evidence="3" id="KW-1185">Reference proteome</keyword>
<comment type="caution">
    <text evidence="2">The sequence shown here is derived from an EMBL/GenBank/DDBJ whole genome shotgun (WGS) entry which is preliminary data.</text>
</comment>
<gene>
    <name evidence="2" type="ORF">KIPB_014145</name>
</gene>
<dbReference type="EMBL" id="BDIP01007100">
    <property type="protein sequence ID" value="GIQ91071.1"/>
    <property type="molecule type" value="Genomic_DNA"/>
</dbReference>
<sequence length="99" mass="9998">NPGEASVDVEAQGMMGPDIANLMGTVTLQDDEEDDCDAEFYGAAGDLAGIAAALSHNGGGAYDVTDAYAEGDMGAVYRQSSVPPMGEGYADSDASANDI</sequence>
<feature type="non-terminal residue" evidence="2">
    <location>
        <position position="1"/>
    </location>
</feature>
<proteinExistence type="predicted"/>
<evidence type="ECO:0000313" key="3">
    <source>
        <dbReference type="Proteomes" id="UP000265618"/>
    </source>
</evidence>
<dbReference type="AlphaFoldDB" id="A0A9K3DAG5"/>